<protein>
    <submittedName>
        <fullName evidence="1">27171_t:CDS:1</fullName>
    </submittedName>
</protein>
<keyword evidence="2" id="KW-1185">Reference proteome</keyword>
<proteinExistence type="predicted"/>
<comment type="caution">
    <text evidence="1">The sequence shown here is derived from an EMBL/GenBank/DDBJ whole genome shotgun (WGS) entry which is preliminary data.</text>
</comment>
<gene>
    <name evidence="1" type="ORF">RPERSI_LOCUS602</name>
</gene>
<evidence type="ECO:0000313" key="1">
    <source>
        <dbReference type="EMBL" id="CAG8471489.1"/>
    </source>
</evidence>
<sequence length="191" mass="21818">MKHTNSYLAIQPSLNTSSAKNNLFFQDEIYLVQWLEMRKDIILQALNSIFLSPPIISNQVSNNLSALRFIASAVWEKLLKKYIDILDYDIFIKQQSGVKVLVKLVARSLKIYVEYLIAKSKGENSDYAFMVLNHIKELDNITIDIGFLAATNNDTQSNNNTQSDNDTQADNNTQANYNIQVENNQQSYNNN</sequence>
<reference evidence="1" key="1">
    <citation type="submission" date="2021-06" db="EMBL/GenBank/DDBJ databases">
        <authorList>
            <person name="Kallberg Y."/>
            <person name="Tangrot J."/>
            <person name="Rosling A."/>
        </authorList>
    </citation>
    <scope>NUCLEOTIDE SEQUENCE</scope>
    <source>
        <strain evidence="1">MA461A</strain>
    </source>
</reference>
<dbReference type="Proteomes" id="UP000789920">
    <property type="component" value="Unassembled WGS sequence"/>
</dbReference>
<evidence type="ECO:0000313" key="2">
    <source>
        <dbReference type="Proteomes" id="UP000789920"/>
    </source>
</evidence>
<name>A0ACA9KG70_9GLOM</name>
<accession>A0ACA9KG70</accession>
<organism evidence="1 2">
    <name type="scientific">Racocetra persica</name>
    <dbReference type="NCBI Taxonomy" id="160502"/>
    <lineage>
        <taxon>Eukaryota</taxon>
        <taxon>Fungi</taxon>
        <taxon>Fungi incertae sedis</taxon>
        <taxon>Mucoromycota</taxon>
        <taxon>Glomeromycotina</taxon>
        <taxon>Glomeromycetes</taxon>
        <taxon>Diversisporales</taxon>
        <taxon>Gigasporaceae</taxon>
        <taxon>Racocetra</taxon>
    </lineage>
</organism>
<dbReference type="EMBL" id="CAJVQC010000463">
    <property type="protein sequence ID" value="CAG8471489.1"/>
    <property type="molecule type" value="Genomic_DNA"/>
</dbReference>